<dbReference type="RefSeq" id="WP_310820937.1">
    <property type="nucleotide sequence ID" value="NZ_CP036268.1"/>
</dbReference>
<evidence type="ECO:0000313" key="3">
    <source>
        <dbReference type="Proteomes" id="UP000317318"/>
    </source>
</evidence>
<dbReference type="Pfam" id="PF01764">
    <property type="entry name" value="Lipase_3"/>
    <property type="match status" value="1"/>
</dbReference>
<organism evidence="2 3">
    <name type="scientific">Stratiformator vulcanicus</name>
    <dbReference type="NCBI Taxonomy" id="2527980"/>
    <lineage>
        <taxon>Bacteria</taxon>
        <taxon>Pseudomonadati</taxon>
        <taxon>Planctomycetota</taxon>
        <taxon>Planctomycetia</taxon>
        <taxon>Planctomycetales</taxon>
        <taxon>Planctomycetaceae</taxon>
        <taxon>Stratiformator</taxon>
    </lineage>
</organism>
<dbReference type="KEGG" id="svp:Pan189_03220"/>
<proteinExistence type="predicted"/>
<feature type="domain" description="Fungal lipase-type" evidence="1">
    <location>
        <begin position="120"/>
        <end position="246"/>
    </location>
</feature>
<dbReference type="AlphaFoldDB" id="A0A517QWK0"/>
<dbReference type="PANTHER" id="PTHR45856:SF24">
    <property type="entry name" value="FUNGAL LIPASE-LIKE DOMAIN-CONTAINING PROTEIN"/>
    <property type="match status" value="1"/>
</dbReference>
<reference evidence="2 3" key="1">
    <citation type="submission" date="2019-02" db="EMBL/GenBank/DDBJ databases">
        <title>Deep-cultivation of Planctomycetes and their phenomic and genomic characterization uncovers novel biology.</title>
        <authorList>
            <person name="Wiegand S."/>
            <person name="Jogler M."/>
            <person name="Boedeker C."/>
            <person name="Pinto D."/>
            <person name="Vollmers J."/>
            <person name="Rivas-Marin E."/>
            <person name="Kohn T."/>
            <person name="Peeters S.H."/>
            <person name="Heuer A."/>
            <person name="Rast P."/>
            <person name="Oberbeckmann S."/>
            <person name="Bunk B."/>
            <person name="Jeske O."/>
            <person name="Meyerdierks A."/>
            <person name="Storesund J.E."/>
            <person name="Kallscheuer N."/>
            <person name="Luecker S."/>
            <person name="Lage O.M."/>
            <person name="Pohl T."/>
            <person name="Merkel B.J."/>
            <person name="Hornburger P."/>
            <person name="Mueller R.-W."/>
            <person name="Bruemmer F."/>
            <person name="Labrenz M."/>
            <person name="Spormann A.M."/>
            <person name="Op den Camp H."/>
            <person name="Overmann J."/>
            <person name="Amann R."/>
            <person name="Jetten M.S.M."/>
            <person name="Mascher T."/>
            <person name="Medema M.H."/>
            <person name="Devos D.P."/>
            <person name="Kaster A.-K."/>
            <person name="Ovreas L."/>
            <person name="Rohde M."/>
            <person name="Galperin M.Y."/>
            <person name="Jogler C."/>
        </authorList>
    </citation>
    <scope>NUCLEOTIDE SEQUENCE [LARGE SCALE GENOMIC DNA]</scope>
    <source>
        <strain evidence="2 3">Pan189</strain>
    </source>
</reference>
<dbReference type="EMBL" id="CP036268">
    <property type="protein sequence ID" value="QDT35967.1"/>
    <property type="molecule type" value="Genomic_DNA"/>
</dbReference>
<dbReference type="SUPFAM" id="SSF53474">
    <property type="entry name" value="alpha/beta-Hydrolases"/>
    <property type="match status" value="1"/>
</dbReference>
<dbReference type="PANTHER" id="PTHR45856">
    <property type="entry name" value="ALPHA/BETA-HYDROLASES SUPERFAMILY PROTEIN"/>
    <property type="match status" value="1"/>
</dbReference>
<sequence>MPVTSTWTVPLQVTLSLGSASPELRERSGRGVTAEGLFGGSDSDEIPFEEASRRFNAASFSESAFGWQTALNTALCSALAYRDGGAVQQTAKNQWGLETAVPFAEADTEGFVASNSDAVVVAFRGTQQVRDWLANLNVGYTQFPLGTVHRGFFFALQAVRSQVEEAIRDAGGANKKVYFTGHSLGGALATLAAAEWHGDFEIAGVYTFGQPAVGLSNFRSAMAVRYPDSFHRFVNEDDIVPRVPPFYRHVGKLYHFTGDDTLRHESLAPQAIGDDTPTMSPAQFEELQARCRAAKAATPLIESARGDLFLEGWLPSIRDHNMERYLTKILGRLA</sequence>
<dbReference type="Gene3D" id="3.40.50.1820">
    <property type="entry name" value="alpha/beta hydrolase"/>
    <property type="match status" value="1"/>
</dbReference>
<evidence type="ECO:0000313" key="2">
    <source>
        <dbReference type="EMBL" id="QDT35967.1"/>
    </source>
</evidence>
<dbReference type="InterPro" id="IPR002921">
    <property type="entry name" value="Fungal_lipase-type"/>
</dbReference>
<dbReference type="InterPro" id="IPR029058">
    <property type="entry name" value="AB_hydrolase_fold"/>
</dbReference>
<keyword evidence="3" id="KW-1185">Reference proteome</keyword>
<evidence type="ECO:0000259" key="1">
    <source>
        <dbReference type="Pfam" id="PF01764"/>
    </source>
</evidence>
<name>A0A517QWK0_9PLAN</name>
<gene>
    <name evidence="2" type="ORF">Pan189_03220</name>
</gene>
<protein>
    <submittedName>
        <fullName evidence="2">Lipase (Class 3)</fullName>
    </submittedName>
</protein>
<dbReference type="CDD" id="cd00519">
    <property type="entry name" value="Lipase_3"/>
    <property type="match status" value="1"/>
</dbReference>
<dbReference type="InterPro" id="IPR051218">
    <property type="entry name" value="Sec_MonoDiacylglyc_Lipase"/>
</dbReference>
<accession>A0A517QWK0</accession>
<dbReference type="GO" id="GO:0006629">
    <property type="term" value="P:lipid metabolic process"/>
    <property type="evidence" value="ECO:0007669"/>
    <property type="project" value="InterPro"/>
</dbReference>
<dbReference type="Proteomes" id="UP000317318">
    <property type="component" value="Chromosome"/>
</dbReference>